<name>A0A5J5HSC1_9SPHN</name>
<keyword evidence="4" id="KW-1185">Reference proteome</keyword>
<dbReference type="EMBL" id="VYQA01000018">
    <property type="protein sequence ID" value="KAA9025382.1"/>
    <property type="molecule type" value="Genomic_DNA"/>
</dbReference>
<sequence length="117" mass="12748">MSSANPQAPSSARTWLQALEDDPQAGIEGDLLLFVLFLFYASLMLRVDEDSLTLHLEVSLATAEPALVTDIRCGDAAVRRRAVAQLARHLAVRLRCYDILADEPAARTGTLPLFPDA</sequence>
<evidence type="ECO:0000313" key="2">
    <source>
        <dbReference type="EMBL" id="KAA9025382.1"/>
    </source>
</evidence>
<dbReference type="AlphaFoldDB" id="A0A5J5HSC1"/>
<dbReference type="EMBL" id="VYQB01000018">
    <property type="protein sequence ID" value="KAA9013083.1"/>
    <property type="molecule type" value="Genomic_DNA"/>
</dbReference>
<evidence type="ECO:0000313" key="4">
    <source>
        <dbReference type="Proteomes" id="UP000326364"/>
    </source>
</evidence>
<dbReference type="RefSeq" id="WP_021243490.1">
    <property type="nucleotide sequence ID" value="NZ_JBNNIY010000020.1"/>
</dbReference>
<protein>
    <submittedName>
        <fullName evidence="2">Uncharacterized protein</fullName>
    </submittedName>
</protein>
<evidence type="ECO:0000313" key="1">
    <source>
        <dbReference type="EMBL" id="KAA9013083.1"/>
    </source>
</evidence>
<gene>
    <name evidence="2" type="ORF">F4U95_19455</name>
    <name evidence="1" type="ORF">F4U96_19330</name>
</gene>
<accession>A0A5J5HSC1</accession>
<dbReference type="Proteomes" id="UP000326364">
    <property type="component" value="Unassembled WGS sequence"/>
</dbReference>
<organism evidence="2 3">
    <name type="scientific">Sphingobium limneticum</name>
    <dbReference type="NCBI Taxonomy" id="1007511"/>
    <lineage>
        <taxon>Bacteria</taxon>
        <taxon>Pseudomonadati</taxon>
        <taxon>Pseudomonadota</taxon>
        <taxon>Alphaproteobacteria</taxon>
        <taxon>Sphingomonadales</taxon>
        <taxon>Sphingomonadaceae</taxon>
        <taxon>Sphingobium</taxon>
    </lineage>
</organism>
<dbReference type="Proteomes" id="UP000325933">
    <property type="component" value="Unassembled WGS sequence"/>
</dbReference>
<proteinExistence type="predicted"/>
<evidence type="ECO:0000313" key="3">
    <source>
        <dbReference type="Proteomes" id="UP000325933"/>
    </source>
</evidence>
<reference evidence="3 4" key="1">
    <citation type="submission" date="2019-09" db="EMBL/GenBank/DDBJ databases">
        <authorList>
            <person name="Feng G."/>
        </authorList>
    </citation>
    <scope>NUCLEOTIDE SEQUENCE [LARGE SCALE GENOMIC DNA]</scope>
    <source>
        <strain evidence="2 3">KACC 19283</strain>
        <strain evidence="1 4">KACC 19284</strain>
    </source>
</reference>
<comment type="caution">
    <text evidence="2">The sequence shown here is derived from an EMBL/GenBank/DDBJ whole genome shotgun (WGS) entry which is preliminary data.</text>
</comment>